<dbReference type="Proteomes" id="UP000646776">
    <property type="component" value="Unassembled WGS sequence"/>
</dbReference>
<dbReference type="AlphaFoldDB" id="A0A918HM08"/>
<feature type="DNA-binding region" description="H-T-H motif" evidence="4">
    <location>
        <begin position="29"/>
        <end position="48"/>
    </location>
</feature>
<dbReference type="PANTHER" id="PTHR30055:SF234">
    <property type="entry name" value="HTH-TYPE TRANSCRIPTIONAL REGULATOR BETI"/>
    <property type="match status" value="1"/>
</dbReference>
<sequence length="194" mass="21156">MQVRAARTREAIIRGAAERMDAQGYRGASLADICRSSDVSVGALVFHFRDKTGLAEAVVEAGSATARATAEAASQEYDSPLHAVGTLLRALTVLLREDVVVRASALLARERPDIAAHWHDAWTPRLTELVEQADTRGELAPEVEPGLVTALADRLMTAAEAYPRTRRPEHCPDPGLEVTRLWSLIQRGIANRRT</sequence>
<comment type="caution">
    <text evidence="6">The sequence shown here is derived from an EMBL/GenBank/DDBJ whole genome shotgun (WGS) entry which is preliminary data.</text>
</comment>
<dbReference type="PROSITE" id="PS50977">
    <property type="entry name" value="HTH_TETR_2"/>
    <property type="match status" value="1"/>
</dbReference>
<proteinExistence type="predicted"/>
<dbReference type="SUPFAM" id="SSF48498">
    <property type="entry name" value="Tetracyclin repressor-like, C-terminal domain"/>
    <property type="match status" value="1"/>
</dbReference>
<evidence type="ECO:0000256" key="3">
    <source>
        <dbReference type="ARBA" id="ARBA00023163"/>
    </source>
</evidence>
<dbReference type="InterPro" id="IPR001647">
    <property type="entry name" value="HTH_TetR"/>
</dbReference>
<reference evidence="6" key="2">
    <citation type="submission" date="2020-09" db="EMBL/GenBank/DDBJ databases">
        <authorList>
            <person name="Sun Q."/>
            <person name="Ohkuma M."/>
        </authorList>
    </citation>
    <scope>NUCLEOTIDE SEQUENCE</scope>
    <source>
        <strain evidence="6">JCM 4125</strain>
    </source>
</reference>
<organism evidence="6 7">
    <name type="scientific">Streptomyces phaeofaciens</name>
    <dbReference type="NCBI Taxonomy" id="68254"/>
    <lineage>
        <taxon>Bacteria</taxon>
        <taxon>Bacillati</taxon>
        <taxon>Actinomycetota</taxon>
        <taxon>Actinomycetes</taxon>
        <taxon>Kitasatosporales</taxon>
        <taxon>Streptomycetaceae</taxon>
        <taxon>Streptomyces</taxon>
    </lineage>
</organism>
<dbReference type="Pfam" id="PF00440">
    <property type="entry name" value="TetR_N"/>
    <property type="match status" value="1"/>
</dbReference>
<name>A0A918HM08_9ACTN</name>
<keyword evidence="2 4" id="KW-0238">DNA-binding</keyword>
<protein>
    <recommendedName>
        <fullName evidence="5">HTH tetR-type domain-containing protein</fullName>
    </recommendedName>
</protein>
<feature type="domain" description="HTH tetR-type" evidence="5">
    <location>
        <begin position="6"/>
        <end position="66"/>
    </location>
</feature>
<dbReference type="SUPFAM" id="SSF46689">
    <property type="entry name" value="Homeodomain-like"/>
    <property type="match status" value="1"/>
</dbReference>
<dbReference type="Gene3D" id="1.10.357.10">
    <property type="entry name" value="Tetracycline Repressor, domain 2"/>
    <property type="match status" value="1"/>
</dbReference>
<dbReference type="PANTHER" id="PTHR30055">
    <property type="entry name" value="HTH-TYPE TRANSCRIPTIONAL REGULATOR RUTR"/>
    <property type="match status" value="1"/>
</dbReference>
<evidence type="ECO:0000256" key="4">
    <source>
        <dbReference type="PROSITE-ProRule" id="PRU00335"/>
    </source>
</evidence>
<reference evidence="6" key="1">
    <citation type="journal article" date="2014" name="Int. J. Syst. Evol. Microbiol.">
        <title>Complete genome sequence of Corynebacterium casei LMG S-19264T (=DSM 44701T), isolated from a smear-ripened cheese.</title>
        <authorList>
            <consortium name="US DOE Joint Genome Institute (JGI-PGF)"/>
            <person name="Walter F."/>
            <person name="Albersmeier A."/>
            <person name="Kalinowski J."/>
            <person name="Ruckert C."/>
        </authorList>
    </citation>
    <scope>NUCLEOTIDE SEQUENCE</scope>
    <source>
        <strain evidence="6">JCM 4125</strain>
    </source>
</reference>
<keyword evidence="1" id="KW-0805">Transcription regulation</keyword>
<dbReference type="InterPro" id="IPR050109">
    <property type="entry name" value="HTH-type_TetR-like_transc_reg"/>
</dbReference>
<evidence type="ECO:0000313" key="7">
    <source>
        <dbReference type="Proteomes" id="UP000646776"/>
    </source>
</evidence>
<keyword evidence="7" id="KW-1185">Reference proteome</keyword>
<evidence type="ECO:0000256" key="2">
    <source>
        <dbReference type="ARBA" id="ARBA00023125"/>
    </source>
</evidence>
<evidence type="ECO:0000256" key="1">
    <source>
        <dbReference type="ARBA" id="ARBA00023015"/>
    </source>
</evidence>
<evidence type="ECO:0000259" key="5">
    <source>
        <dbReference type="PROSITE" id="PS50977"/>
    </source>
</evidence>
<gene>
    <name evidence="6" type="ORF">GCM10010226_60570</name>
</gene>
<accession>A0A918HM08</accession>
<evidence type="ECO:0000313" key="6">
    <source>
        <dbReference type="EMBL" id="GGT74514.1"/>
    </source>
</evidence>
<dbReference type="GO" id="GO:0003700">
    <property type="term" value="F:DNA-binding transcription factor activity"/>
    <property type="evidence" value="ECO:0007669"/>
    <property type="project" value="TreeGrafter"/>
</dbReference>
<dbReference type="EMBL" id="BMSA01000021">
    <property type="protein sequence ID" value="GGT74514.1"/>
    <property type="molecule type" value="Genomic_DNA"/>
</dbReference>
<dbReference type="InterPro" id="IPR036271">
    <property type="entry name" value="Tet_transcr_reg_TetR-rel_C_sf"/>
</dbReference>
<dbReference type="GO" id="GO:0000976">
    <property type="term" value="F:transcription cis-regulatory region binding"/>
    <property type="evidence" value="ECO:0007669"/>
    <property type="project" value="TreeGrafter"/>
</dbReference>
<dbReference type="InterPro" id="IPR009057">
    <property type="entry name" value="Homeodomain-like_sf"/>
</dbReference>
<dbReference type="RefSeq" id="WP_189714875.1">
    <property type="nucleotide sequence ID" value="NZ_BMSA01000021.1"/>
</dbReference>
<keyword evidence="3" id="KW-0804">Transcription</keyword>